<keyword evidence="3" id="KW-1185">Reference proteome</keyword>
<dbReference type="AlphaFoldDB" id="A0A0A8VGE6"/>
<reference evidence="1" key="1">
    <citation type="journal article" date="2015" name="Genome Announc.">
        <title>Complete Genome Sequence of Yersinia ruckeri Strain CSF007-82, Etiologic Agent of Red Mouth Disease in Salmonid Fish.</title>
        <authorList>
            <person name="Nelson M.C."/>
            <person name="LaPatra S.E."/>
            <person name="Welch T.J."/>
            <person name="Graf J."/>
        </authorList>
    </citation>
    <scope>NUCLEOTIDE SEQUENCE</scope>
    <source>
        <strain evidence="1">CSF007-82</strain>
    </source>
</reference>
<evidence type="ECO:0000313" key="2">
    <source>
        <dbReference type="EMBL" id="SUQ01251.1"/>
    </source>
</evidence>
<sequence length="123" mass="13666">MFSLEIGFVFNIAEAQCTRVKADAQVGRASQFFSLGFTPGTPLQLTRQHHRLWMTSVTDEATWEALCEVRQDLGADWVRENGEVIIGGDWLTESGITNAEQLEVTAAPGVLRLQRREVGGFRA</sequence>
<dbReference type="EMBL" id="LN681231">
    <property type="protein sequence ID" value="CEK28847.1"/>
    <property type="molecule type" value="Genomic_DNA"/>
</dbReference>
<organism evidence="1">
    <name type="scientific">Yersinia ruckeri</name>
    <dbReference type="NCBI Taxonomy" id="29486"/>
    <lineage>
        <taxon>Bacteria</taxon>
        <taxon>Pseudomonadati</taxon>
        <taxon>Pseudomonadota</taxon>
        <taxon>Gammaproteobacteria</taxon>
        <taxon>Enterobacterales</taxon>
        <taxon>Yersiniaceae</taxon>
        <taxon>Yersinia</taxon>
    </lineage>
</organism>
<protein>
    <submittedName>
        <fullName evidence="2">HSP20-like protein</fullName>
    </submittedName>
</protein>
<evidence type="ECO:0000313" key="3">
    <source>
        <dbReference type="Proteomes" id="UP000255169"/>
    </source>
</evidence>
<gene>
    <name evidence="1" type="ORF">CSF007_15625</name>
    <name evidence="2" type="ORF">NCTC10476_02600</name>
</gene>
<reference evidence="2 3" key="2">
    <citation type="submission" date="2018-06" db="EMBL/GenBank/DDBJ databases">
        <authorList>
            <consortium name="Pathogen Informatics"/>
            <person name="Doyle S."/>
        </authorList>
    </citation>
    <scope>NUCLEOTIDE SEQUENCE [LARGE SCALE GENOMIC DNA]</scope>
    <source>
        <strain evidence="2 3">NCTC10476</strain>
    </source>
</reference>
<dbReference type="EMBL" id="UHJG01000001">
    <property type="protein sequence ID" value="SUQ01251.1"/>
    <property type="molecule type" value="Genomic_DNA"/>
</dbReference>
<name>A0A0A8VGE6_YERRU</name>
<proteinExistence type="predicted"/>
<dbReference type="Proteomes" id="UP000255169">
    <property type="component" value="Unassembled WGS sequence"/>
</dbReference>
<accession>A0A0A8VGE6</accession>
<dbReference type="STRING" id="29486.UGYR_07790"/>
<evidence type="ECO:0000313" key="1">
    <source>
        <dbReference type="EMBL" id="CEK28847.1"/>
    </source>
</evidence>